<comment type="caution">
    <text evidence="7">The sequence shown here is derived from an EMBL/GenBank/DDBJ whole genome shotgun (WGS) entry which is preliminary data.</text>
</comment>
<evidence type="ECO:0000256" key="1">
    <source>
        <dbReference type="ARBA" id="ARBA00005854"/>
    </source>
</evidence>
<evidence type="ECO:0000259" key="6">
    <source>
        <dbReference type="Pfam" id="PF02826"/>
    </source>
</evidence>
<dbReference type="InterPro" id="IPR050418">
    <property type="entry name" value="D-iso_2-hydroxyacid_DH_PdxB"/>
</dbReference>
<dbReference type="PANTHER" id="PTHR43761">
    <property type="entry name" value="D-ISOMER SPECIFIC 2-HYDROXYACID DEHYDROGENASE FAMILY PROTEIN (AFU_ORTHOLOGUE AFUA_1G13630)"/>
    <property type="match status" value="1"/>
</dbReference>
<accession>A0ABT4PIJ9</accession>
<keyword evidence="2 4" id="KW-0560">Oxidoreductase</keyword>
<evidence type="ECO:0000313" key="8">
    <source>
        <dbReference type="Proteomes" id="UP001141933"/>
    </source>
</evidence>
<keyword evidence="8" id="KW-1185">Reference proteome</keyword>
<evidence type="ECO:0000313" key="7">
    <source>
        <dbReference type="EMBL" id="MCZ8372839.1"/>
    </source>
</evidence>
<gene>
    <name evidence="7" type="ORF">O6P32_08985</name>
</gene>
<dbReference type="Pfam" id="PF02826">
    <property type="entry name" value="2-Hacid_dh_C"/>
    <property type="match status" value="1"/>
</dbReference>
<dbReference type="SUPFAM" id="SSF52283">
    <property type="entry name" value="Formate/glycerate dehydrogenase catalytic domain-like"/>
    <property type="match status" value="1"/>
</dbReference>
<dbReference type="CDD" id="cd12162">
    <property type="entry name" value="2-Hacid_dh_4"/>
    <property type="match status" value="1"/>
</dbReference>
<dbReference type="InterPro" id="IPR029753">
    <property type="entry name" value="D-isomer_DH_CS"/>
</dbReference>
<dbReference type="PROSITE" id="PS00670">
    <property type="entry name" value="D_2_HYDROXYACID_DH_2"/>
    <property type="match status" value="1"/>
</dbReference>
<evidence type="ECO:0000259" key="5">
    <source>
        <dbReference type="Pfam" id="PF00389"/>
    </source>
</evidence>
<feature type="domain" description="D-isomer specific 2-hydroxyacid dehydrogenase catalytic" evidence="5">
    <location>
        <begin position="19"/>
        <end position="316"/>
    </location>
</feature>
<comment type="similarity">
    <text evidence="1 4">Belongs to the D-isomer specific 2-hydroxyacid dehydrogenase family.</text>
</comment>
<protein>
    <submittedName>
        <fullName evidence="7">D-2-hydroxyacid dehydrogenase</fullName>
    </submittedName>
</protein>
<dbReference type="RefSeq" id="WP_269878102.1">
    <property type="nucleotide sequence ID" value="NZ_JAPZVM010000007.1"/>
</dbReference>
<dbReference type="Gene3D" id="3.40.50.720">
    <property type="entry name" value="NAD(P)-binding Rossmann-like Domain"/>
    <property type="match status" value="2"/>
</dbReference>
<evidence type="ECO:0000256" key="3">
    <source>
        <dbReference type="ARBA" id="ARBA00023027"/>
    </source>
</evidence>
<dbReference type="PANTHER" id="PTHR43761:SF1">
    <property type="entry name" value="D-ISOMER SPECIFIC 2-HYDROXYACID DEHYDROGENASE CATALYTIC DOMAIN-CONTAINING PROTEIN-RELATED"/>
    <property type="match status" value="1"/>
</dbReference>
<dbReference type="EMBL" id="JAPZVM010000007">
    <property type="protein sequence ID" value="MCZ8372839.1"/>
    <property type="molecule type" value="Genomic_DNA"/>
</dbReference>
<evidence type="ECO:0000256" key="4">
    <source>
        <dbReference type="RuleBase" id="RU003719"/>
    </source>
</evidence>
<dbReference type="InterPro" id="IPR006140">
    <property type="entry name" value="D-isomer_DH_NAD-bd"/>
</dbReference>
<dbReference type="InterPro" id="IPR036291">
    <property type="entry name" value="NAD(P)-bd_dom_sf"/>
</dbReference>
<dbReference type="Proteomes" id="UP001141933">
    <property type="component" value="Unassembled WGS sequence"/>
</dbReference>
<dbReference type="SUPFAM" id="SSF51735">
    <property type="entry name" value="NAD(P)-binding Rossmann-fold domains"/>
    <property type="match status" value="1"/>
</dbReference>
<keyword evidence="3" id="KW-0520">NAD</keyword>
<feature type="domain" description="D-isomer specific 2-hydroxyacid dehydrogenase NAD-binding" evidence="6">
    <location>
        <begin position="107"/>
        <end position="286"/>
    </location>
</feature>
<reference evidence="7" key="1">
    <citation type="submission" date="2022-12" db="EMBL/GenBank/DDBJ databases">
        <title>Phocaeicola acetigenes sp. nov., isolated feces from a healthy human.</title>
        <authorList>
            <person name="Do H."/>
            <person name="Ha Y.B."/>
            <person name="Kim J.-S."/>
            <person name="Suh M.K."/>
            <person name="Kim H.S."/>
            <person name="Lee J.-S."/>
        </authorList>
    </citation>
    <scope>NUCLEOTIDE SEQUENCE</scope>
    <source>
        <strain evidence="7">KGMB11183</strain>
    </source>
</reference>
<name>A0ABT4PIJ9_9BACT</name>
<dbReference type="InterPro" id="IPR006139">
    <property type="entry name" value="D-isomer_2_OHA_DH_cat_dom"/>
</dbReference>
<dbReference type="Pfam" id="PF00389">
    <property type="entry name" value="2-Hacid_dh"/>
    <property type="match status" value="1"/>
</dbReference>
<dbReference type="PROSITE" id="PS00671">
    <property type="entry name" value="D_2_HYDROXYACID_DH_3"/>
    <property type="match status" value="1"/>
</dbReference>
<proteinExistence type="inferred from homology"/>
<organism evidence="7 8">
    <name type="scientific">Phocaeicola acetigenes</name>
    <dbReference type="NCBI Taxonomy" id="3016083"/>
    <lineage>
        <taxon>Bacteria</taxon>
        <taxon>Pseudomonadati</taxon>
        <taxon>Bacteroidota</taxon>
        <taxon>Bacteroidia</taxon>
        <taxon>Bacteroidales</taxon>
        <taxon>Bacteroidaceae</taxon>
        <taxon>Phocaeicola</taxon>
    </lineage>
</organism>
<sequence length="320" mass="34917">MKIVVLDGFTLNPGDFSWESLNELGELTIHDRTAPSDVLRRAEGAEALLTNKTVLSAETINSLPDLKYIGVLATGYNVVDVQAAKKRGIVVTNIPAYSTQSVAQMVFAHILNITQHVAHYASEVQNGVWSSQLDFCYWNTPLIELAGKKMGIVGFGHTGQATAAIARSFGMEVCVYTSKPENSLPEGVKKMELNDLFHNCDIVSLHCPLNEETKEMVNSFRLSLMKRNSILINTGRGGLVDEKALEEALVEGRLLGAGLDVLSAEPPSAGNPLLKLKNCFITPHIAWATREARVRLMKQAVENLKAYMNGNPINNVAGNE</sequence>
<evidence type="ECO:0000256" key="2">
    <source>
        <dbReference type="ARBA" id="ARBA00023002"/>
    </source>
</evidence>